<comment type="similarity">
    <text evidence="9">Belongs to the insect chemoreceptor superfamily. Heteromeric odorant receptor channel (TC 1.A.69) family.</text>
</comment>
<evidence type="ECO:0000256" key="4">
    <source>
        <dbReference type="ARBA" id="ARBA00022725"/>
    </source>
</evidence>
<dbReference type="EMBL" id="KY283632">
    <property type="protein sequence ID" value="AST36291.1"/>
    <property type="molecule type" value="mRNA"/>
</dbReference>
<keyword evidence="3 9" id="KW-0812">Transmembrane</keyword>
<dbReference type="Pfam" id="PF02949">
    <property type="entry name" value="7tm_6"/>
    <property type="match status" value="1"/>
</dbReference>
<feature type="transmembrane region" description="Helical" evidence="9">
    <location>
        <begin position="140"/>
        <end position="163"/>
    </location>
</feature>
<dbReference type="AlphaFoldDB" id="A0A223HD47"/>
<evidence type="ECO:0000256" key="3">
    <source>
        <dbReference type="ARBA" id="ARBA00022692"/>
    </source>
</evidence>
<keyword evidence="4 9" id="KW-0552">Olfaction</keyword>
<proteinExistence type="evidence at transcript level"/>
<dbReference type="GO" id="GO:0005886">
    <property type="term" value="C:plasma membrane"/>
    <property type="evidence" value="ECO:0007669"/>
    <property type="project" value="UniProtKB-SubCell"/>
</dbReference>
<dbReference type="PANTHER" id="PTHR21137">
    <property type="entry name" value="ODORANT RECEPTOR"/>
    <property type="match status" value="1"/>
</dbReference>
<feature type="transmembrane region" description="Helical" evidence="9">
    <location>
        <begin position="270"/>
        <end position="293"/>
    </location>
</feature>
<dbReference type="PANTHER" id="PTHR21137:SF44">
    <property type="entry name" value="ODORANT RECEPTOR 13A-RELATED"/>
    <property type="match status" value="1"/>
</dbReference>
<accession>A0A223HD47</accession>
<evidence type="ECO:0000256" key="7">
    <source>
        <dbReference type="ARBA" id="ARBA00023170"/>
    </source>
</evidence>
<evidence type="ECO:0000256" key="5">
    <source>
        <dbReference type="ARBA" id="ARBA00022989"/>
    </source>
</evidence>
<evidence type="ECO:0000256" key="6">
    <source>
        <dbReference type="ARBA" id="ARBA00023136"/>
    </source>
</evidence>
<organism evidence="10">
    <name type="scientific">Hedya nubiferana</name>
    <dbReference type="NCBI Taxonomy" id="572853"/>
    <lineage>
        <taxon>Eukaryota</taxon>
        <taxon>Metazoa</taxon>
        <taxon>Ecdysozoa</taxon>
        <taxon>Arthropoda</taxon>
        <taxon>Hexapoda</taxon>
        <taxon>Insecta</taxon>
        <taxon>Pterygota</taxon>
        <taxon>Neoptera</taxon>
        <taxon>Endopterygota</taxon>
        <taxon>Lepidoptera</taxon>
        <taxon>Glossata</taxon>
        <taxon>Ditrysia</taxon>
        <taxon>Tortricoidea</taxon>
        <taxon>Tortricidae</taxon>
        <taxon>Olethreutinae</taxon>
        <taxon>Olethreutini</taxon>
        <taxon>Hedya</taxon>
    </lineage>
</organism>
<keyword evidence="7 9" id="KW-0675">Receptor</keyword>
<protein>
    <recommendedName>
        <fullName evidence="9">Odorant receptor</fullName>
    </recommendedName>
</protein>
<evidence type="ECO:0000256" key="9">
    <source>
        <dbReference type="RuleBase" id="RU351113"/>
    </source>
</evidence>
<evidence type="ECO:0000256" key="2">
    <source>
        <dbReference type="ARBA" id="ARBA00022606"/>
    </source>
</evidence>
<keyword evidence="5 9" id="KW-1133">Transmembrane helix</keyword>
<keyword evidence="2 9" id="KW-0716">Sensory transduction</keyword>
<keyword evidence="6 9" id="KW-0472">Membrane</keyword>
<dbReference type="InterPro" id="IPR004117">
    <property type="entry name" value="7tm6_olfct_rcpt"/>
</dbReference>
<evidence type="ECO:0000256" key="1">
    <source>
        <dbReference type="ARBA" id="ARBA00004141"/>
    </source>
</evidence>
<dbReference type="GO" id="GO:0004984">
    <property type="term" value="F:olfactory receptor activity"/>
    <property type="evidence" value="ECO:0007669"/>
    <property type="project" value="InterPro"/>
</dbReference>
<feature type="transmembrane region" description="Helical" evidence="9">
    <location>
        <begin position="185"/>
        <end position="212"/>
    </location>
</feature>
<dbReference type="GO" id="GO:0007165">
    <property type="term" value="P:signal transduction"/>
    <property type="evidence" value="ECO:0007669"/>
    <property type="project" value="UniProtKB-KW"/>
</dbReference>
<comment type="caution">
    <text evidence="9">Lacks conserved residue(s) required for the propagation of feature annotation.</text>
</comment>
<reference evidence="10" key="1">
    <citation type="journal article" date="2017" name="Sci. Rep.">
        <title>Antennal transcriptomes of three tortricid moths reveal putative conserved chemosensory receptors for social and habitat olfactory cues.</title>
        <authorList>
            <person name="Gonzalez F."/>
            <person name="Witzgall P."/>
            <person name="Walker W.B."/>
        </authorList>
    </citation>
    <scope>NUCLEOTIDE SEQUENCE</scope>
</reference>
<evidence type="ECO:0000313" key="10">
    <source>
        <dbReference type="EMBL" id="AST36291.1"/>
    </source>
</evidence>
<gene>
    <name evidence="10" type="primary">OR</name>
</gene>
<evidence type="ECO:0000256" key="8">
    <source>
        <dbReference type="ARBA" id="ARBA00023224"/>
    </source>
</evidence>
<sequence>MSEFSNFEPISRDTYTLILDCIAKNQIYIWDENALLGRMCWLKLIVNILAVVSHVAGVIEKMSQGADLVQLSNELSATLILCQASLLHIQFCVNKKLIKNLIINLDSKWRTDDQLRPEMIAIKHESVQSFYKWVSLFNKCLFCFSHAYLLSRLVYVAICHLILRRDVVFIMTFHIKMPFQYDNDFILYCLVYLADSFIFLNVAYLVTSDLLLMNAAMRDLRLLFVILQHDLKNIAQPGEDIDHGTAERRLKAIIPQHQDLLQLMIQLSEAFGAVFFIHLAFFSGTMCFFGFAARINCNAESIQNLPAVAIILISIYTCCTSGQHLTDASMDIAEAAYDSQWQLMSHEYKKYILFIILRSQTAQYIKSTSFTDVSLTTFTKILNVTWSFLSLITKVYEE</sequence>
<keyword evidence="8 9" id="KW-0807">Transducer</keyword>
<name>A0A223HD47_9NEOP</name>
<comment type="subcellular location">
    <subcellularLocation>
        <location evidence="9">Cell membrane</location>
        <topology evidence="9">Multi-pass membrane protein</topology>
    </subcellularLocation>
    <subcellularLocation>
        <location evidence="1">Membrane</location>
        <topology evidence="1">Multi-pass membrane protein</topology>
    </subcellularLocation>
</comment>
<dbReference type="GO" id="GO:0005549">
    <property type="term" value="F:odorant binding"/>
    <property type="evidence" value="ECO:0007669"/>
    <property type="project" value="InterPro"/>
</dbReference>